<sequence>MAKQKDENDPGEGPILSDEEWAEFERSFTKESTKSAAYKEPSARQRELTERWKREQPKDTGWRTDGPTQDRRPYPVGGRPVATVPARRRRPWVRNLVWVLVAMLVTSAVIGGPKLFSSSKDSDSPPPAGGGARPSDLPSVRFTSGSLDPSRAAIVDKPWPAIDAAAALPASIAVGGAGYRRLTTKVSLTCTESMTQALGDLVFSGAGCQQLAAGLYTSPDRGMQFTVSVLSMKRAEDAGTVAAALKIGGLDYQLVELDPPAGSGVPPVPDGAPGYTSSVMTVRSVVVVGAQYSDGGDHDKAAVSGPADALLKAVSDKVAAYEQAQIG</sequence>
<keyword evidence="2" id="KW-1133">Transmembrane helix</keyword>
<feature type="region of interest" description="Disordered" evidence="1">
    <location>
        <begin position="115"/>
        <end position="143"/>
    </location>
</feature>
<name>A0ABP5DFF6_9ACTN</name>
<feature type="region of interest" description="Disordered" evidence="1">
    <location>
        <begin position="1"/>
        <end position="82"/>
    </location>
</feature>
<keyword evidence="4" id="KW-1185">Reference proteome</keyword>
<keyword evidence="2" id="KW-0812">Transmembrane</keyword>
<accession>A0ABP5DFF6</accession>
<evidence type="ECO:0000313" key="4">
    <source>
        <dbReference type="Proteomes" id="UP001499854"/>
    </source>
</evidence>
<dbReference type="Proteomes" id="UP001499854">
    <property type="component" value="Unassembled WGS sequence"/>
</dbReference>
<evidence type="ECO:0008006" key="5">
    <source>
        <dbReference type="Google" id="ProtNLM"/>
    </source>
</evidence>
<reference evidence="4" key="1">
    <citation type="journal article" date="2019" name="Int. J. Syst. Evol. Microbiol.">
        <title>The Global Catalogue of Microorganisms (GCM) 10K type strain sequencing project: providing services to taxonomists for standard genome sequencing and annotation.</title>
        <authorList>
            <consortium name="The Broad Institute Genomics Platform"/>
            <consortium name="The Broad Institute Genome Sequencing Center for Infectious Disease"/>
            <person name="Wu L."/>
            <person name="Ma J."/>
        </authorList>
    </citation>
    <scope>NUCLEOTIDE SEQUENCE [LARGE SCALE GENOMIC DNA]</scope>
    <source>
        <strain evidence="4">JCM 16013</strain>
    </source>
</reference>
<evidence type="ECO:0000313" key="3">
    <source>
        <dbReference type="EMBL" id="GAA1978157.1"/>
    </source>
</evidence>
<organism evidence="3 4">
    <name type="scientific">Catenulispora subtropica</name>
    <dbReference type="NCBI Taxonomy" id="450798"/>
    <lineage>
        <taxon>Bacteria</taxon>
        <taxon>Bacillati</taxon>
        <taxon>Actinomycetota</taxon>
        <taxon>Actinomycetes</taxon>
        <taxon>Catenulisporales</taxon>
        <taxon>Catenulisporaceae</taxon>
        <taxon>Catenulispora</taxon>
    </lineage>
</organism>
<keyword evidence="2" id="KW-0472">Membrane</keyword>
<evidence type="ECO:0000256" key="1">
    <source>
        <dbReference type="SAM" id="MobiDB-lite"/>
    </source>
</evidence>
<feature type="compositionally biased region" description="Basic and acidic residues" evidence="1">
    <location>
        <begin position="41"/>
        <end position="73"/>
    </location>
</feature>
<gene>
    <name evidence="3" type="ORF">GCM10009838_43630</name>
</gene>
<evidence type="ECO:0000256" key="2">
    <source>
        <dbReference type="SAM" id="Phobius"/>
    </source>
</evidence>
<feature type="compositionally biased region" description="Basic and acidic residues" evidence="1">
    <location>
        <begin position="23"/>
        <end position="33"/>
    </location>
</feature>
<protein>
    <recommendedName>
        <fullName evidence="5">PknH-like extracellular domain-containing protein</fullName>
    </recommendedName>
</protein>
<dbReference type="RefSeq" id="WP_344658927.1">
    <property type="nucleotide sequence ID" value="NZ_BAAAQM010000024.1"/>
</dbReference>
<comment type="caution">
    <text evidence="3">The sequence shown here is derived from an EMBL/GenBank/DDBJ whole genome shotgun (WGS) entry which is preliminary data.</text>
</comment>
<feature type="transmembrane region" description="Helical" evidence="2">
    <location>
        <begin position="96"/>
        <end position="116"/>
    </location>
</feature>
<proteinExistence type="predicted"/>
<dbReference type="EMBL" id="BAAAQM010000024">
    <property type="protein sequence ID" value="GAA1978157.1"/>
    <property type="molecule type" value="Genomic_DNA"/>
</dbReference>